<organism evidence="2 3">
    <name type="scientific">Physocladia obscura</name>
    <dbReference type="NCBI Taxonomy" id="109957"/>
    <lineage>
        <taxon>Eukaryota</taxon>
        <taxon>Fungi</taxon>
        <taxon>Fungi incertae sedis</taxon>
        <taxon>Chytridiomycota</taxon>
        <taxon>Chytridiomycota incertae sedis</taxon>
        <taxon>Chytridiomycetes</taxon>
        <taxon>Chytridiales</taxon>
        <taxon>Chytriomycetaceae</taxon>
        <taxon>Physocladia</taxon>
    </lineage>
</organism>
<comment type="caution">
    <text evidence="2">The sequence shown here is derived from an EMBL/GenBank/DDBJ whole genome shotgun (WGS) entry which is preliminary data.</text>
</comment>
<keyword evidence="3" id="KW-1185">Reference proteome</keyword>
<protein>
    <submittedName>
        <fullName evidence="2">Uncharacterized protein</fullName>
    </submittedName>
</protein>
<reference evidence="2" key="1">
    <citation type="submission" date="2020-05" db="EMBL/GenBank/DDBJ databases">
        <title>Phylogenomic resolution of chytrid fungi.</title>
        <authorList>
            <person name="Stajich J.E."/>
            <person name="Amses K."/>
            <person name="Simmons R."/>
            <person name="Seto K."/>
            <person name="Myers J."/>
            <person name="Bonds A."/>
            <person name="Quandt C.A."/>
            <person name="Barry K."/>
            <person name="Liu P."/>
            <person name="Grigoriev I."/>
            <person name="Longcore J.E."/>
            <person name="James T.Y."/>
        </authorList>
    </citation>
    <scope>NUCLEOTIDE SEQUENCE</scope>
    <source>
        <strain evidence="2">JEL0513</strain>
    </source>
</reference>
<name>A0AAD5XCJ8_9FUNG</name>
<dbReference type="Proteomes" id="UP001211907">
    <property type="component" value="Unassembled WGS sequence"/>
</dbReference>
<evidence type="ECO:0000313" key="3">
    <source>
        <dbReference type="Proteomes" id="UP001211907"/>
    </source>
</evidence>
<gene>
    <name evidence="2" type="ORF">HK100_006602</name>
</gene>
<feature type="compositionally biased region" description="Polar residues" evidence="1">
    <location>
        <begin position="306"/>
        <end position="325"/>
    </location>
</feature>
<feature type="region of interest" description="Disordered" evidence="1">
    <location>
        <begin position="306"/>
        <end position="344"/>
    </location>
</feature>
<dbReference type="EMBL" id="JADGJH010003062">
    <property type="protein sequence ID" value="KAJ3093462.1"/>
    <property type="molecule type" value="Genomic_DNA"/>
</dbReference>
<accession>A0AAD5XCJ8</accession>
<feature type="compositionally biased region" description="Polar residues" evidence="1">
    <location>
        <begin position="333"/>
        <end position="344"/>
    </location>
</feature>
<proteinExistence type="predicted"/>
<dbReference type="AlphaFoldDB" id="A0AAD5XCJ8"/>
<evidence type="ECO:0000256" key="1">
    <source>
        <dbReference type="SAM" id="MobiDB-lite"/>
    </source>
</evidence>
<evidence type="ECO:0000313" key="2">
    <source>
        <dbReference type="EMBL" id="KAJ3093462.1"/>
    </source>
</evidence>
<sequence>MPDPAKSNTTQQQPLVEDLEAQRQELFVELLQYMEAPNGNVEELMEKTKLATNTCRSFIYTLVRKRWVSGHRILTDANEKSVTPITVWPGREWMAAIELPNITENDAKNLEPTTIGQVALYRFDSNLRKHMLDHIILVKTSHFPKEVALFNELEPAKDNTLESRKKWEDWHNAKLAYEQGDFPQFMLTFQKLKQTNNVLIYTFNNLELTLVEMKNMGTLLHDIFDGISVPELRKIVVGIPSRIKDVAKNLQKTTGIIIQDAGLKLTPAFLQQMSLNGDLVLQMVPRNDSQTGPIKDLLKPKSVHLQISSSASDESNPTIIASRNVSPDVPATTEHSASPASAESLTMGGVPVNLLIPMLKKQINAEEKASRRKTYLI</sequence>